<name>A0A4R3VQ24_9SPHI</name>
<dbReference type="EMBL" id="SMBZ01000053">
    <property type="protein sequence ID" value="TCV07422.1"/>
    <property type="molecule type" value="Genomic_DNA"/>
</dbReference>
<dbReference type="Proteomes" id="UP000295197">
    <property type="component" value="Unassembled WGS sequence"/>
</dbReference>
<feature type="chain" id="PRO_5020536682" description="Copper-binding protein MbnP-like domain-containing protein" evidence="1">
    <location>
        <begin position="20"/>
        <end position="271"/>
    </location>
</feature>
<organism evidence="3 4">
    <name type="scientific">Sphingobacterium alimentarium</name>
    <dbReference type="NCBI Taxonomy" id="797292"/>
    <lineage>
        <taxon>Bacteria</taxon>
        <taxon>Pseudomonadati</taxon>
        <taxon>Bacteroidota</taxon>
        <taxon>Sphingobacteriia</taxon>
        <taxon>Sphingobacteriales</taxon>
        <taxon>Sphingobacteriaceae</taxon>
        <taxon>Sphingobacterium</taxon>
    </lineage>
</organism>
<feature type="signal peptide" evidence="1">
    <location>
        <begin position="1"/>
        <end position="19"/>
    </location>
</feature>
<evidence type="ECO:0000313" key="3">
    <source>
        <dbReference type="EMBL" id="TCV07422.1"/>
    </source>
</evidence>
<gene>
    <name evidence="3" type="ORF">EDC17_105322</name>
</gene>
<sequence length="271" mass="30597">MKKIIVAFVAVLSLLTACSKNNDIQIDSNKFGQVKIKFDHIVNSKKLVLNDYTYSNSHSEIFNVTTLKYFVTNVKFTKSNGETYTVLKEDSYFLIDAVNAHSLNPNILIPEGEYTGLEFNLGVDSLTNTLPVEKRTGVLNPATNGMYWEWNSGYIHFKIEGNSPQANNPNNSYKYHIGLFGGYSTPTVNNNRIVRIDLTKAGISKVQEHLSSDIHLMVDIGKIFDAVHPISIQKNPVVMQSGPHTFIADNYAQMFMHDHTHNFQKIVQHEN</sequence>
<comment type="caution">
    <text evidence="3">The sequence shown here is derived from an EMBL/GenBank/DDBJ whole genome shotgun (WGS) entry which is preliminary data.</text>
</comment>
<keyword evidence="1" id="KW-0732">Signal</keyword>
<feature type="domain" description="Copper-binding protein MbnP-like" evidence="2">
    <location>
        <begin position="32"/>
        <end position="239"/>
    </location>
</feature>
<accession>A0A4R3VQ24</accession>
<evidence type="ECO:0000256" key="1">
    <source>
        <dbReference type="SAM" id="SignalP"/>
    </source>
</evidence>
<evidence type="ECO:0000313" key="4">
    <source>
        <dbReference type="Proteomes" id="UP000295197"/>
    </source>
</evidence>
<dbReference type="AlphaFoldDB" id="A0A4R3VQ24"/>
<dbReference type="Pfam" id="PF20243">
    <property type="entry name" value="MbnP"/>
    <property type="match status" value="1"/>
</dbReference>
<dbReference type="PROSITE" id="PS51257">
    <property type="entry name" value="PROKAR_LIPOPROTEIN"/>
    <property type="match status" value="1"/>
</dbReference>
<dbReference type="RefSeq" id="WP_132778812.1">
    <property type="nucleotide sequence ID" value="NZ_SMBZ01000053.1"/>
</dbReference>
<dbReference type="InterPro" id="IPR046863">
    <property type="entry name" value="MbnP-like_dom"/>
</dbReference>
<protein>
    <recommendedName>
        <fullName evidence="2">Copper-binding protein MbnP-like domain-containing protein</fullName>
    </recommendedName>
</protein>
<proteinExistence type="predicted"/>
<dbReference type="OrthoDB" id="1422031at2"/>
<evidence type="ECO:0000259" key="2">
    <source>
        <dbReference type="Pfam" id="PF20243"/>
    </source>
</evidence>
<reference evidence="3 4" key="1">
    <citation type="submission" date="2019-03" db="EMBL/GenBank/DDBJ databases">
        <title>Genomic Encyclopedia of Type Strains, Phase IV (KMG-IV): sequencing the most valuable type-strain genomes for metagenomic binning, comparative biology and taxonomic classification.</title>
        <authorList>
            <person name="Goeker M."/>
        </authorList>
    </citation>
    <scope>NUCLEOTIDE SEQUENCE [LARGE SCALE GENOMIC DNA]</scope>
    <source>
        <strain evidence="3 4">DSM 22362</strain>
    </source>
</reference>
<keyword evidence="4" id="KW-1185">Reference proteome</keyword>